<feature type="chain" id="PRO_5029841350" description="Alpha-L-arabinofuranosidase C-terminal domain-containing protein" evidence="1">
    <location>
        <begin position="20"/>
        <end position="769"/>
    </location>
</feature>
<dbReference type="Gene3D" id="3.20.20.80">
    <property type="entry name" value="Glycosidases"/>
    <property type="match status" value="1"/>
</dbReference>
<organism evidence="2 3">
    <name type="scientific">Desulfovibrio subterraneus</name>
    <dbReference type="NCBI Taxonomy" id="2718620"/>
    <lineage>
        <taxon>Bacteria</taxon>
        <taxon>Pseudomonadati</taxon>
        <taxon>Thermodesulfobacteriota</taxon>
        <taxon>Desulfovibrionia</taxon>
        <taxon>Desulfovibrionales</taxon>
        <taxon>Desulfovibrionaceae</taxon>
        <taxon>Desulfovibrio</taxon>
    </lineage>
</organism>
<dbReference type="PANTHER" id="PTHR43576:SF2">
    <property type="entry name" value="INTRACELLULAR EXO-ALPHA-L-ARABINOFURANOSIDASE 2"/>
    <property type="match status" value="1"/>
</dbReference>
<sequence length="769" mass="84124">MPYPLCILLLLLLPLHAVATMRVAFTDTVQQAQVVPLGINLSDDAWHTGAALTKERVRNGSFEGVLYRQITYGPTGSTSAYQDSFRPEEWIAVLSGAQARFVNGPARGKISLKATEPTTVEEKDGSKTVLTYRFSPLPVSPAPFDGLLLENTLPTGWLGQHGGDWWVFTLGGAQVRTVAGDTPPADTGTHVARLDAEQGTADILAPLLDSRYAQADGEWLLRFWCKGKGSLTVYLGDLTHRADAAPLRRSIELQPDWNYHEIYLKVATYPLDMLALGFAISGGLAQLDGISMQATADSNPTVFLDQLVQALHLLGPSTLRLHQIGGSSFANWLAPPMRRMAFSSSRAAQPPTGIWPGHPQEKGQARIYAYGLHDFLELCKTANVSPWLCVPGTLTEEEASEIVAYLAGPVTTRYGMLRASLGQVQPWTEVFPSIHIEIGNEAWNFIPPFLLGGYSIKGEYWQRLFHSMRSSQWFSPVLKLHAGGQAVNTWLNKRIVAEVPNADRLAIAPYLLHELDTATAALPADKLLDRVRGEAHYVDTAGYMAQNSNEVPSPLSVYEVHYHVTGGDAPLAPRNTITATAGGTVILADWLMRLTAHHGCSPVNLFTLQHPYQHIPSGELALWGLALNLKPGEERYRPLFLAARLLNTFLHGDLMNLSLSSVPQGETPYKTDKDSAPVTAPLVTVYGTREGNTRRLLLCNMDMLAAQRVQIEGMHGGIHRTEVAGPTFLADNERGHPPLVQLKTGLPVTGDMVELPPASLTLLEWRETP</sequence>
<keyword evidence="3" id="KW-1185">Reference proteome</keyword>
<evidence type="ECO:0000313" key="2">
    <source>
        <dbReference type="EMBL" id="GFM34470.1"/>
    </source>
</evidence>
<proteinExistence type="predicted"/>
<name>A0A7J0BLD2_9BACT</name>
<dbReference type="PANTHER" id="PTHR43576">
    <property type="entry name" value="ALPHA-L-ARABINOFURANOSIDASE C-RELATED"/>
    <property type="match status" value="1"/>
</dbReference>
<dbReference type="GO" id="GO:0000272">
    <property type="term" value="P:polysaccharide catabolic process"/>
    <property type="evidence" value="ECO:0007669"/>
    <property type="project" value="TreeGrafter"/>
</dbReference>
<accession>A0A7J0BLD2</accession>
<reference evidence="2 3" key="1">
    <citation type="submission" date="2020-05" db="EMBL/GenBank/DDBJ databases">
        <title>Draft genome sequence of Desulfovibrio sp. strain HN2T.</title>
        <authorList>
            <person name="Ueno A."/>
            <person name="Tamazawa S."/>
            <person name="Tamamura S."/>
            <person name="Murakami T."/>
            <person name="Kiyama T."/>
            <person name="Inomata H."/>
            <person name="Amano Y."/>
            <person name="Miyakawa K."/>
            <person name="Tamaki H."/>
            <person name="Naganuma T."/>
            <person name="Kaneko K."/>
        </authorList>
    </citation>
    <scope>NUCLEOTIDE SEQUENCE [LARGE SCALE GENOMIC DNA]</scope>
    <source>
        <strain evidence="2 3">HN2</strain>
    </source>
</reference>
<dbReference type="AlphaFoldDB" id="A0A7J0BLD2"/>
<evidence type="ECO:0008006" key="4">
    <source>
        <dbReference type="Google" id="ProtNLM"/>
    </source>
</evidence>
<protein>
    <recommendedName>
        <fullName evidence="4">Alpha-L-arabinofuranosidase C-terminal domain-containing protein</fullName>
    </recommendedName>
</protein>
<dbReference type="EMBL" id="BLVO01000013">
    <property type="protein sequence ID" value="GFM34470.1"/>
    <property type="molecule type" value="Genomic_DNA"/>
</dbReference>
<feature type="signal peptide" evidence="1">
    <location>
        <begin position="1"/>
        <end position="19"/>
    </location>
</feature>
<evidence type="ECO:0000313" key="3">
    <source>
        <dbReference type="Proteomes" id="UP000503840"/>
    </source>
</evidence>
<dbReference type="RefSeq" id="WP_174406061.1">
    <property type="nucleotide sequence ID" value="NZ_BLVO01000013.1"/>
</dbReference>
<dbReference type="InterPro" id="IPR017853">
    <property type="entry name" value="GH"/>
</dbReference>
<gene>
    <name evidence="2" type="ORF">DSM101010T_28350</name>
</gene>
<evidence type="ECO:0000256" key="1">
    <source>
        <dbReference type="SAM" id="SignalP"/>
    </source>
</evidence>
<dbReference type="SUPFAM" id="SSF51445">
    <property type="entry name" value="(Trans)glycosidases"/>
    <property type="match status" value="1"/>
</dbReference>
<keyword evidence="1" id="KW-0732">Signal</keyword>
<dbReference type="Proteomes" id="UP000503840">
    <property type="component" value="Unassembled WGS sequence"/>
</dbReference>
<comment type="caution">
    <text evidence="2">The sequence shown here is derived from an EMBL/GenBank/DDBJ whole genome shotgun (WGS) entry which is preliminary data.</text>
</comment>